<evidence type="ECO:0000256" key="6">
    <source>
        <dbReference type="ARBA" id="ARBA00035292"/>
    </source>
</evidence>
<dbReference type="GO" id="GO:1990904">
    <property type="term" value="C:ribonucleoprotein complex"/>
    <property type="evidence" value="ECO:0007669"/>
    <property type="project" value="UniProtKB-KW"/>
</dbReference>
<comment type="function">
    <text evidence="7">Binds to the 23S rRNA.</text>
</comment>
<dbReference type="RefSeq" id="WP_068714561.1">
    <property type="nucleotide sequence ID" value="NZ_LWDV01000005.1"/>
</dbReference>
<dbReference type="OrthoDB" id="9788336at2"/>
<dbReference type="FunFam" id="3.40.5.10:FF:000002">
    <property type="entry name" value="50S ribosomal protein L9"/>
    <property type="match status" value="1"/>
</dbReference>
<feature type="region of interest" description="Disordered" evidence="8">
    <location>
        <begin position="40"/>
        <end position="66"/>
    </location>
</feature>
<reference evidence="12" key="1">
    <citation type="submission" date="2016-07" db="EMBL/GenBank/DDBJ databases">
        <authorList>
            <person name="Florea S."/>
            <person name="Webb J.S."/>
            <person name="Jaromczyk J."/>
            <person name="Schardl C.L."/>
        </authorList>
    </citation>
    <scope>NUCLEOTIDE SEQUENCE [LARGE SCALE GENOMIC DNA]</scope>
    <source>
        <strain evidence="12">Z6</strain>
    </source>
</reference>
<dbReference type="NCBIfam" id="TIGR00158">
    <property type="entry name" value="L9"/>
    <property type="match status" value="1"/>
</dbReference>
<dbReference type="InterPro" id="IPR000244">
    <property type="entry name" value="Ribosomal_bL9"/>
</dbReference>
<proteinExistence type="inferred from homology"/>
<dbReference type="InterPro" id="IPR009027">
    <property type="entry name" value="Ribosomal_bL9/RNase_H1_N"/>
</dbReference>
<dbReference type="PANTHER" id="PTHR21368">
    <property type="entry name" value="50S RIBOSOMAL PROTEIN L9"/>
    <property type="match status" value="1"/>
</dbReference>
<evidence type="ECO:0000256" key="2">
    <source>
        <dbReference type="ARBA" id="ARBA00022730"/>
    </source>
</evidence>
<evidence type="ECO:0000256" key="8">
    <source>
        <dbReference type="SAM" id="MobiDB-lite"/>
    </source>
</evidence>
<evidence type="ECO:0000313" key="12">
    <source>
        <dbReference type="Proteomes" id="UP000093514"/>
    </source>
</evidence>
<gene>
    <name evidence="7" type="primary">rplI</name>
    <name evidence="11" type="ORF">U472_00855</name>
</gene>
<feature type="domain" description="Ribosomal protein L9" evidence="9">
    <location>
        <begin position="1"/>
        <end position="46"/>
    </location>
</feature>
<dbReference type="HAMAP" id="MF_00503">
    <property type="entry name" value="Ribosomal_bL9"/>
    <property type="match status" value="1"/>
</dbReference>
<evidence type="ECO:0000259" key="10">
    <source>
        <dbReference type="Pfam" id="PF03948"/>
    </source>
</evidence>
<comment type="caution">
    <text evidence="11">The sequence shown here is derived from an EMBL/GenBank/DDBJ whole genome shotgun (WGS) entry which is preliminary data.</text>
</comment>
<sequence>MKVILQKDVKGLGKKGEVVNASDGHARNYLIPRGLAKEANEGNIHNLKQKKSARRRRKERELDEAKEQAKSLEGKIFTFKVKAGENGRLFGSVTTSDIADKIEQETGEKIDKRKIDLDDNIRTLGTKRVTIKLHKNVTVDVKVKVTEA</sequence>
<dbReference type="GO" id="GO:0006412">
    <property type="term" value="P:translation"/>
    <property type="evidence" value="ECO:0007669"/>
    <property type="project" value="UniProtKB-UniRule"/>
</dbReference>
<reference evidence="11 12" key="2">
    <citation type="submission" date="2016-08" db="EMBL/GenBank/DDBJ databases">
        <title>Orenia metallireducens sp. nov. strain Z6, a Novel Metal-reducing Firmicute from the Deep Subsurface.</title>
        <authorList>
            <person name="Maxim B.I."/>
            <person name="Kenneth K."/>
            <person name="Flynn T.M."/>
            <person name="Oloughlin E.J."/>
            <person name="Locke R.A."/>
            <person name="Weber J.R."/>
            <person name="Egan S.M."/>
            <person name="Mackie R.I."/>
            <person name="Cann I.K."/>
        </authorList>
    </citation>
    <scope>NUCLEOTIDE SEQUENCE [LARGE SCALE GENOMIC DNA]</scope>
    <source>
        <strain evidence="11 12">Z6</strain>
    </source>
</reference>
<dbReference type="Gene3D" id="3.10.430.100">
    <property type="entry name" value="Ribosomal protein L9, C-terminal domain"/>
    <property type="match status" value="1"/>
</dbReference>
<dbReference type="InterPro" id="IPR036935">
    <property type="entry name" value="Ribosomal_bL9_N_sf"/>
</dbReference>
<dbReference type="GO" id="GO:0005840">
    <property type="term" value="C:ribosome"/>
    <property type="evidence" value="ECO:0007669"/>
    <property type="project" value="UniProtKB-KW"/>
</dbReference>
<evidence type="ECO:0000256" key="1">
    <source>
        <dbReference type="ARBA" id="ARBA00010605"/>
    </source>
</evidence>
<evidence type="ECO:0000256" key="5">
    <source>
        <dbReference type="ARBA" id="ARBA00023274"/>
    </source>
</evidence>
<keyword evidence="5 7" id="KW-0687">Ribonucleoprotein</keyword>
<dbReference type="AlphaFoldDB" id="A0A1C0ACU9"/>
<protein>
    <recommendedName>
        <fullName evidence="6 7">Large ribosomal subunit protein bL9</fullName>
    </recommendedName>
</protein>
<dbReference type="SUPFAM" id="SSF55653">
    <property type="entry name" value="Ribosomal protein L9 C-domain"/>
    <property type="match status" value="1"/>
</dbReference>
<evidence type="ECO:0000259" key="9">
    <source>
        <dbReference type="Pfam" id="PF01281"/>
    </source>
</evidence>
<dbReference type="Proteomes" id="UP000093514">
    <property type="component" value="Unassembled WGS sequence"/>
</dbReference>
<organism evidence="11 12">
    <name type="scientific">Orenia metallireducens</name>
    <dbReference type="NCBI Taxonomy" id="1413210"/>
    <lineage>
        <taxon>Bacteria</taxon>
        <taxon>Bacillati</taxon>
        <taxon>Bacillota</taxon>
        <taxon>Clostridia</taxon>
        <taxon>Halanaerobiales</taxon>
        <taxon>Halobacteroidaceae</taxon>
        <taxon>Orenia</taxon>
    </lineage>
</organism>
<dbReference type="EMBL" id="LWDV01000005">
    <property type="protein sequence ID" value="OCL28468.1"/>
    <property type="molecule type" value="Genomic_DNA"/>
</dbReference>
<dbReference type="SUPFAM" id="SSF55658">
    <property type="entry name" value="L9 N-domain-like"/>
    <property type="match status" value="1"/>
</dbReference>
<comment type="similarity">
    <text evidence="1 7">Belongs to the bacterial ribosomal protein bL9 family.</text>
</comment>
<keyword evidence="3 7" id="KW-0694">RNA-binding</keyword>
<keyword evidence="2 7" id="KW-0699">rRNA-binding</keyword>
<evidence type="ECO:0000256" key="4">
    <source>
        <dbReference type="ARBA" id="ARBA00022980"/>
    </source>
</evidence>
<dbReference type="GO" id="GO:0003735">
    <property type="term" value="F:structural constituent of ribosome"/>
    <property type="evidence" value="ECO:0007669"/>
    <property type="project" value="InterPro"/>
</dbReference>
<keyword evidence="12" id="KW-1185">Reference proteome</keyword>
<keyword evidence="4 7" id="KW-0689">Ribosomal protein</keyword>
<dbReference type="Pfam" id="PF01281">
    <property type="entry name" value="Ribosomal_L9_N"/>
    <property type="match status" value="1"/>
</dbReference>
<dbReference type="GO" id="GO:0019843">
    <property type="term" value="F:rRNA binding"/>
    <property type="evidence" value="ECO:0007669"/>
    <property type="project" value="UniProtKB-UniRule"/>
</dbReference>
<dbReference type="InterPro" id="IPR020070">
    <property type="entry name" value="Ribosomal_bL9_N"/>
</dbReference>
<evidence type="ECO:0000256" key="7">
    <source>
        <dbReference type="HAMAP-Rule" id="MF_00503"/>
    </source>
</evidence>
<evidence type="ECO:0000256" key="3">
    <source>
        <dbReference type="ARBA" id="ARBA00022884"/>
    </source>
</evidence>
<dbReference type="InterPro" id="IPR020069">
    <property type="entry name" value="Ribosomal_bL9_C"/>
</dbReference>
<accession>A0A1C0ACU9</accession>
<evidence type="ECO:0000313" key="11">
    <source>
        <dbReference type="EMBL" id="OCL28468.1"/>
    </source>
</evidence>
<dbReference type="Gene3D" id="3.40.5.10">
    <property type="entry name" value="Ribosomal protein L9, N-terminal domain"/>
    <property type="match status" value="1"/>
</dbReference>
<dbReference type="Pfam" id="PF03948">
    <property type="entry name" value="Ribosomal_L9_C"/>
    <property type="match status" value="1"/>
</dbReference>
<feature type="compositionally biased region" description="Basic residues" evidence="8">
    <location>
        <begin position="47"/>
        <end position="58"/>
    </location>
</feature>
<dbReference type="InterPro" id="IPR036791">
    <property type="entry name" value="Ribosomal_bL9_C_sf"/>
</dbReference>
<feature type="domain" description="Large ribosomal subunit protein bL9 C-terminal" evidence="10">
    <location>
        <begin position="64"/>
        <end position="146"/>
    </location>
</feature>
<dbReference type="InterPro" id="IPR020594">
    <property type="entry name" value="Ribosomal_bL9_bac/chp"/>
</dbReference>
<name>A0A1C0ACU9_9FIRM</name>